<dbReference type="EMBL" id="CAUOFW020002192">
    <property type="protein sequence ID" value="CAK9152032.1"/>
    <property type="molecule type" value="Genomic_DNA"/>
</dbReference>
<gene>
    <name evidence="2" type="ORF">ILEXP_LOCUS20208</name>
</gene>
<evidence type="ECO:0000313" key="3">
    <source>
        <dbReference type="Proteomes" id="UP001642360"/>
    </source>
</evidence>
<protein>
    <submittedName>
        <fullName evidence="2">Uncharacterized protein</fullName>
    </submittedName>
</protein>
<comment type="caution">
    <text evidence="2">The sequence shown here is derived from an EMBL/GenBank/DDBJ whole genome shotgun (WGS) entry which is preliminary data.</text>
</comment>
<feature type="region of interest" description="Disordered" evidence="1">
    <location>
        <begin position="320"/>
        <end position="339"/>
    </location>
</feature>
<accession>A0ABC8S4E9</accession>
<reference evidence="2 3" key="1">
    <citation type="submission" date="2024-02" db="EMBL/GenBank/DDBJ databases">
        <authorList>
            <person name="Vignale AGUSTIN F."/>
            <person name="Sosa J E."/>
            <person name="Modenutti C."/>
        </authorList>
    </citation>
    <scope>NUCLEOTIDE SEQUENCE [LARGE SCALE GENOMIC DNA]</scope>
</reference>
<sequence>MFNSKKQNRMGIEHTGGALLHNEHTTQTNVSIMVSSKSHFRESILTLTEHTDKQVHQIARNFRDRWIPRYLRKNSCAERDDGRMEFHHGSNCNRVLVSHHQWCAQGVRATEAIECVNQSVHATTVADVDLSASHVSGLVTNGTKNRKRKSQWDQSVAVSLDSRSHHKEPRIPQNETNMTDNGSQNIDDDVPPGFDFPPGFSLPLHGSLVPSNAASSTTDYHQEKVQGPCEVVIGQPQERFISHMLISYGIPMSVAQQFGVPQTETAESWIVAPAMPFLPFPPLPPYPRDKRDPSPCATTNPVTRSQPAEIHTLGIHNPPVYHSTPSTSGAGPPYVETPTTINQHNFQLGRGSCYSLERECFRQPNWNNTNLPPPWIRNRNGWGFTGNNPKYETGVGTTANEFGGPYW</sequence>
<name>A0ABC8S4E9_9AQUA</name>
<keyword evidence="3" id="KW-1185">Reference proteome</keyword>
<feature type="region of interest" description="Disordered" evidence="1">
    <location>
        <begin position="140"/>
        <end position="184"/>
    </location>
</feature>
<feature type="compositionally biased region" description="Polar residues" evidence="1">
    <location>
        <begin position="173"/>
        <end position="184"/>
    </location>
</feature>
<organism evidence="2 3">
    <name type="scientific">Ilex paraguariensis</name>
    <name type="common">yerba mate</name>
    <dbReference type="NCBI Taxonomy" id="185542"/>
    <lineage>
        <taxon>Eukaryota</taxon>
        <taxon>Viridiplantae</taxon>
        <taxon>Streptophyta</taxon>
        <taxon>Embryophyta</taxon>
        <taxon>Tracheophyta</taxon>
        <taxon>Spermatophyta</taxon>
        <taxon>Magnoliopsida</taxon>
        <taxon>eudicotyledons</taxon>
        <taxon>Gunneridae</taxon>
        <taxon>Pentapetalae</taxon>
        <taxon>asterids</taxon>
        <taxon>campanulids</taxon>
        <taxon>Aquifoliales</taxon>
        <taxon>Aquifoliaceae</taxon>
        <taxon>Ilex</taxon>
    </lineage>
</organism>
<evidence type="ECO:0000313" key="2">
    <source>
        <dbReference type="EMBL" id="CAK9152032.1"/>
    </source>
</evidence>
<dbReference type="AlphaFoldDB" id="A0ABC8S4E9"/>
<proteinExistence type="predicted"/>
<evidence type="ECO:0000256" key="1">
    <source>
        <dbReference type="SAM" id="MobiDB-lite"/>
    </source>
</evidence>
<dbReference type="Proteomes" id="UP001642360">
    <property type="component" value="Unassembled WGS sequence"/>
</dbReference>